<evidence type="ECO:0000256" key="9">
    <source>
        <dbReference type="ARBA" id="ARBA00022989"/>
    </source>
</evidence>
<evidence type="ECO:0000256" key="8">
    <source>
        <dbReference type="ARBA" id="ARBA00022970"/>
    </source>
</evidence>
<protein>
    <submittedName>
        <fullName evidence="14">Sideroflexin-1</fullName>
    </submittedName>
</protein>
<evidence type="ECO:0000256" key="7">
    <source>
        <dbReference type="ARBA" id="ARBA00022833"/>
    </source>
</evidence>
<dbReference type="CDD" id="cd20071">
    <property type="entry name" value="SET_SMYD"/>
    <property type="match status" value="1"/>
</dbReference>
<dbReference type="GO" id="GO:0005743">
    <property type="term" value="C:mitochondrial inner membrane"/>
    <property type="evidence" value="ECO:0007669"/>
    <property type="project" value="TreeGrafter"/>
</dbReference>
<keyword evidence="8" id="KW-0029">Amino-acid transport</keyword>
<evidence type="ECO:0000256" key="4">
    <source>
        <dbReference type="ARBA" id="ARBA00022692"/>
    </source>
</evidence>
<evidence type="ECO:0000256" key="10">
    <source>
        <dbReference type="ARBA" id="ARBA00023128"/>
    </source>
</evidence>
<keyword evidence="7" id="KW-0862">Zinc</keyword>
<evidence type="ECO:0000313" key="14">
    <source>
        <dbReference type="EMBL" id="OQS06043.1"/>
    </source>
</evidence>
<keyword evidence="9" id="KW-1133">Transmembrane helix</keyword>
<dbReference type="NCBIfam" id="TIGR00798">
    <property type="entry name" value="mtc"/>
    <property type="match status" value="1"/>
</dbReference>
<dbReference type="SUPFAM" id="SSF144232">
    <property type="entry name" value="HIT/MYND zinc finger-like"/>
    <property type="match status" value="1"/>
</dbReference>
<evidence type="ECO:0000256" key="2">
    <source>
        <dbReference type="ARBA" id="ARBA00005974"/>
    </source>
</evidence>
<keyword evidence="4" id="KW-0812">Transmembrane</keyword>
<dbReference type="GO" id="GO:0015075">
    <property type="term" value="F:monoatomic ion transmembrane transporter activity"/>
    <property type="evidence" value="ECO:0007669"/>
    <property type="project" value="InterPro"/>
</dbReference>
<comment type="subcellular location">
    <subcellularLocation>
        <location evidence="1">Mitochondrion membrane</location>
        <topology evidence="1">Multi-pass membrane protein</topology>
    </subcellularLocation>
</comment>
<evidence type="ECO:0000313" key="15">
    <source>
        <dbReference type="Proteomes" id="UP000243217"/>
    </source>
</evidence>
<evidence type="ECO:0000259" key="13">
    <source>
        <dbReference type="PROSITE" id="PS50865"/>
    </source>
</evidence>
<evidence type="ECO:0000256" key="3">
    <source>
        <dbReference type="ARBA" id="ARBA00022448"/>
    </source>
</evidence>
<keyword evidence="3" id="KW-0813">Transport</keyword>
<evidence type="ECO:0000256" key="1">
    <source>
        <dbReference type="ARBA" id="ARBA00004225"/>
    </source>
</evidence>
<dbReference type="OrthoDB" id="6608471at2759"/>
<dbReference type="GO" id="GO:0140300">
    <property type="term" value="P:serine import into mitochondrion"/>
    <property type="evidence" value="ECO:0007669"/>
    <property type="project" value="TreeGrafter"/>
</dbReference>
<comment type="caution">
    <text evidence="14">The sequence shown here is derived from an EMBL/GenBank/DDBJ whole genome shotgun (WGS) entry which is preliminary data.</text>
</comment>
<gene>
    <name evidence="14" type="ORF">THRCLA_01896</name>
</gene>
<feature type="domain" description="MYND-type" evidence="13">
    <location>
        <begin position="385"/>
        <end position="424"/>
    </location>
</feature>
<dbReference type="PANTHER" id="PTHR11153">
    <property type="entry name" value="SIDEROFLEXIN"/>
    <property type="match status" value="1"/>
</dbReference>
<keyword evidence="15" id="KW-1185">Reference proteome</keyword>
<proteinExistence type="inferred from homology"/>
<dbReference type="PROSITE" id="PS50865">
    <property type="entry name" value="ZF_MYND_2"/>
    <property type="match status" value="1"/>
</dbReference>
<dbReference type="GO" id="GO:0008270">
    <property type="term" value="F:zinc ion binding"/>
    <property type="evidence" value="ECO:0007669"/>
    <property type="project" value="UniProtKB-KW"/>
</dbReference>
<evidence type="ECO:0000256" key="6">
    <source>
        <dbReference type="ARBA" id="ARBA00022771"/>
    </source>
</evidence>
<comment type="similarity">
    <text evidence="2">Belongs to the sideroflexin family.</text>
</comment>
<reference evidence="14 15" key="1">
    <citation type="journal article" date="2014" name="Genome Biol. Evol.">
        <title>The secreted proteins of Achlya hypogyna and Thraustotheca clavata identify the ancestral oomycete secretome and reveal gene acquisitions by horizontal gene transfer.</title>
        <authorList>
            <person name="Misner I."/>
            <person name="Blouin N."/>
            <person name="Leonard G."/>
            <person name="Richards T.A."/>
            <person name="Lane C.E."/>
        </authorList>
    </citation>
    <scope>NUCLEOTIDE SEQUENCE [LARGE SCALE GENOMIC DNA]</scope>
    <source>
        <strain evidence="14 15">ATCC 34112</strain>
    </source>
</reference>
<dbReference type="Gene3D" id="1.10.220.160">
    <property type="match status" value="1"/>
</dbReference>
<dbReference type="STRING" id="74557.A0A1W0A6X5"/>
<dbReference type="InterPro" id="IPR046341">
    <property type="entry name" value="SET_dom_sf"/>
</dbReference>
<dbReference type="Gene3D" id="2.170.270.10">
    <property type="entry name" value="SET domain"/>
    <property type="match status" value="1"/>
</dbReference>
<keyword evidence="11" id="KW-0472">Membrane</keyword>
<dbReference type="Proteomes" id="UP000243217">
    <property type="component" value="Unassembled WGS sequence"/>
</dbReference>
<sequence>MVRLNLDDPRWDQSTFTGRAKFFFTTTNPLNVLASDAELDAAKLLVEQYKAGTEPAGTKDEDVWAAKHLYDSAFHPDTGEKNFILGRMAFQVPGNMAITGCMMTFYRSTPAVIFWQFMNQTFNSIVNYTNRNASTGVSTEQLGQAYVAASTMSVATAVGMNKFIASRPSLKGGLIGRFVPLMAVAAANWVNIPLMRQRELLDGITVETPEGEVIGKSKVAAQNAVLQVVPSRILMAVPGMLFPPLIMARLEKGALLKRSPMLAAPIMVVLTGGIPSFHCMSKMQCVVVPTRNAIANVLAEPEGSGICKVQYNTQDNATEWLPSHGIVRIIKSATLTNNSCVIVHLTPPPSGRLASNAKEIVAGNLVLSTQPFALVLAHANCLTYCHGCMKKLKGKIVQCATCERARYCNRVCMENHLLIHDAQCEALKQLSPSISPAHSDLVRLTLACIIMELALNNTRVLEDLTIYPLGTDEQKMYKNYAKFILRYLPPLDRPGWLDLKHVVGILIAIRFNAHPIMTDLHSPMLGLGLFPDAAKNLNHSCRPTLYPRFNLESNSLEFRAVETLSPGSILTYSYLDLFGFGLLQPTISRRNVLSSTFDFICNCSRCLEDFDDEHFIGISSSDQYLGQLEDKIRCKEWDNVIEMAAQLLLRWESHKLPMGYPLVYLMSMKIATAYEHLHKLDEAATARSNAQTAARICGFT</sequence>
<dbReference type="PANTHER" id="PTHR11153:SF8">
    <property type="entry name" value="SIDEROFLEXIN-1"/>
    <property type="match status" value="1"/>
</dbReference>
<accession>A0A1W0A6X5</accession>
<organism evidence="14 15">
    <name type="scientific">Thraustotheca clavata</name>
    <dbReference type="NCBI Taxonomy" id="74557"/>
    <lineage>
        <taxon>Eukaryota</taxon>
        <taxon>Sar</taxon>
        <taxon>Stramenopiles</taxon>
        <taxon>Oomycota</taxon>
        <taxon>Saprolegniomycetes</taxon>
        <taxon>Saprolegniales</taxon>
        <taxon>Achlyaceae</taxon>
        <taxon>Thraustotheca</taxon>
    </lineage>
</organism>
<dbReference type="AlphaFoldDB" id="A0A1W0A6X5"/>
<dbReference type="InterPro" id="IPR004686">
    <property type="entry name" value="Mtc"/>
</dbReference>
<keyword evidence="10" id="KW-0496">Mitochondrion</keyword>
<dbReference type="SUPFAM" id="SSF82199">
    <property type="entry name" value="SET domain"/>
    <property type="match status" value="1"/>
</dbReference>
<name>A0A1W0A6X5_9STRA</name>
<keyword evidence="5" id="KW-0479">Metal-binding</keyword>
<evidence type="ECO:0000256" key="12">
    <source>
        <dbReference type="PROSITE-ProRule" id="PRU00134"/>
    </source>
</evidence>
<dbReference type="EMBL" id="JNBS01000382">
    <property type="protein sequence ID" value="OQS06043.1"/>
    <property type="molecule type" value="Genomic_DNA"/>
</dbReference>
<dbReference type="Gene3D" id="6.10.140.2220">
    <property type="match status" value="1"/>
</dbReference>
<keyword evidence="6 12" id="KW-0863">Zinc-finger</keyword>
<dbReference type="InterPro" id="IPR002893">
    <property type="entry name" value="Znf_MYND"/>
</dbReference>
<evidence type="ECO:0000256" key="11">
    <source>
        <dbReference type="ARBA" id="ARBA00023136"/>
    </source>
</evidence>
<evidence type="ECO:0000256" key="5">
    <source>
        <dbReference type="ARBA" id="ARBA00022723"/>
    </source>
</evidence>
<dbReference type="Pfam" id="PF03820">
    <property type="entry name" value="SFXNs"/>
    <property type="match status" value="1"/>
</dbReference>